<comment type="caution">
    <text evidence="1">The sequence shown here is derived from an EMBL/GenBank/DDBJ whole genome shotgun (WGS) entry which is preliminary data.</text>
</comment>
<keyword evidence="2" id="KW-1185">Reference proteome</keyword>
<dbReference type="EMBL" id="VFML01000001">
    <property type="protein sequence ID" value="TQJ03265.1"/>
    <property type="molecule type" value="Genomic_DNA"/>
</dbReference>
<reference evidence="1 2" key="1">
    <citation type="submission" date="2019-06" db="EMBL/GenBank/DDBJ databases">
        <title>Sequencing the genomes of 1000 actinobacteria strains.</title>
        <authorList>
            <person name="Klenk H.-P."/>
        </authorList>
    </citation>
    <scope>NUCLEOTIDE SEQUENCE [LARGE SCALE GENOMIC DNA]</scope>
    <source>
        <strain evidence="1 2">DSM 45679</strain>
    </source>
</reference>
<proteinExistence type="predicted"/>
<sequence>MSVTLLGRSSPVELVVPLATEHGQTVFQIRPGVVDAEARELYQWGYCHLLACAIHETTGWSFGSVEGTTRPAGRWRWIHMGVFTPSGAFLDVVGARPVAALSTTLAFRPDPMRVQHLSTFADFCRTVGLAVDTPLSWWHSQLGEVGTRVTRTFAEHLLAALPAAEFGEVAA</sequence>
<organism evidence="1 2">
    <name type="scientific">Amycolatopsis cihanbeyliensis</name>
    <dbReference type="NCBI Taxonomy" id="1128664"/>
    <lineage>
        <taxon>Bacteria</taxon>
        <taxon>Bacillati</taxon>
        <taxon>Actinomycetota</taxon>
        <taxon>Actinomycetes</taxon>
        <taxon>Pseudonocardiales</taxon>
        <taxon>Pseudonocardiaceae</taxon>
        <taxon>Amycolatopsis</taxon>
    </lineage>
</organism>
<gene>
    <name evidence="1" type="ORF">FB471_3020</name>
</gene>
<dbReference type="RefSeq" id="WP_141998862.1">
    <property type="nucleotide sequence ID" value="NZ_VFML01000001.1"/>
</dbReference>
<accession>A0A542DK04</accession>
<protein>
    <submittedName>
        <fullName evidence="1">Uncharacterized protein</fullName>
    </submittedName>
</protein>
<dbReference type="Proteomes" id="UP000320876">
    <property type="component" value="Unassembled WGS sequence"/>
</dbReference>
<evidence type="ECO:0000313" key="1">
    <source>
        <dbReference type="EMBL" id="TQJ03265.1"/>
    </source>
</evidence>
<evidence type="ECO:0000313" key="2">
    <source>
        <dbReference type="Proteomes" id="UP000320876"/>
    </source>
</evidence>
<dbReference type="OrthoDB" id="3521501at2"/>
<name>A0A542DK04_AMYCI</name>
<dbReference type="AlphaFoldDB" id="A0A542DK04"/>